<dbReference type="Proteomes" id="UP000053558">
    <property type="component" value="Unassembled WGS sequence"/>
</dbReference>
<keyword evidence="4" id="KW-1185">Reference proteome</keyword>
<comment type="caution">
    <text evidence="3">The sequence shown here is derived from an EMBL/GenBank/DDBJ whole genome shotgun (WGS) entry which is preliminary data.</text>
</comment>
<evidence type="ECO:0000313" key="4">
    <source>
        <dbReference type="Proteomes" id="UP000053558"/>
    </source>
</evidence>
<dbReference type="KEGG" id="cput:CONPUDRAFT_70154"/>
<feature type="domain" description="DUF6532" evidence="2">
    <location>
        <begin position="354"/>
        <end position="438"/>
    </location>
</feature>
<accession>A0A5M3N215</accession>
<gene>
    <name evidence="3" type="ORF">CONPUDRAFT_70154</name>
</gene>
<proteinExistence type="predicted"/>
<feature type="region of interest" description="Disordered" evidence="1">
    <location>
        <begin position="192"/>
        <end position="251"/>
    </location>
</feature>
<evidence type="ECO:0000256" key="1">
    <source>
        <dbReference type="SAM" id="MobiDB-lite"/>
    </source>
</evidence>
<name>A0A5M3N215_CONPW</name>
<dbReference type="GeneID" id="19208788"/>
<evidence type="ECO:0000313" key="3">
    <source>
        <dbReference type="EMBL" id="EIW85317.1"/>
    </source>
</evidence>
<sequence length="579" mass="64309">MVCNGREVEDRTNFLPLARPIPLASAPHPHKNFPTWLHKKTYHCRWTPLPLTTQANANVKSPTNEKHQKETCRQDNLAQKTQGKVCAPKAKSAGTLNHQPRSTNFSTSDVALPKRKVARQSPATFQHELAACEGGCESLGHHKPAASSCPERTDQHQLLVANANIEHQVQSATHCSSVVGISQGLRVVVSNSEDNDNGQEYQNRNQSCRDDMPSSHRTAHSTATLIEVADEPPNNEDQNLGNKDEDKDNPNLIQPLKLHNLNCKSSNISDYALPVKTLFMYATSYFLVFAITRGIWANNLTLIRWAKEAWGTACDKFDSNITYDYNILGMMKCCISTTMGNVKNINTTSTYAVRDGLYEHLILQKALNVAWFSGSSDAGVKHSKLFKPLPIPALALLWTAICCRIDEWKSNSRCQTVKFKCKGYGKHLQAHTGNMKKFECVAVDADSDIFDVIRRDLLRAARVHAGVAPNSDDTDKDVPNTSDPLEDDAFTMPSSVTVVGPPPVLALVPSRRQIRYGAYWLSLTLVTIARDTEEVCLSSCKSEKLRVRANLKSERQQPESSKSQEQEPNQSCANQEADC</sequence>
<evidence type="ECO:0000259" key="2">
    <source>
        <dbReference type="Pfam" id="PF20149"/>
    </source>
</evidence>
<dbReference type="InterPro" id="IPR045341">
    <property type="entry name" value="DUF6532"/>
</dbReference>
<reference evidence="4" key="1">
    <citation type="journal article" date="2012" name="Science">
        <title>The Paleozoic origin of enzymatic lignin decomposition reconstructed from 31 fungal genomes.</title>
        <authorList>
            <person name="Floudas D."/>
            <person name="Binder M."/>
            <person name="Riley R."/>
            <person name="Barry K."/>
            <person name="Blanchette R.A."/>
            <person name="Henrissat B."/>
            <person name="Martinez A.T."/>
            <person name="Otillar R."/>
            <person name="Spatafora J.W."/>
            <person name="Yadav J.S."/>
            <person name="Aerts A."/>
            <person name="Benoit I."/>
            <person name="Boyd A."/>
            <person name="Carlson A."/>
            <person name="Copeland A."/>
            <person name="Coutinho P.M."/>
            <person name="de Vries R.P."/>
            <person name="Ferreira P."/>
            <person name="Findley K."/>
            <person name="Foster B."/>
            <person name="Gaskell J."/>
            <person name="Glotzer D."/>
            <person name="Gorecki P."/>
            <person name="Heitman J."/>
            <person name="Hesse C."/>
            <person name="Hori C."/>
            <person name="Igarashi K."/>
            <person name="Jurgens J.A."/>
            <person name="Kallen N."/>
            <person name="Kersten P."/>
            <person name="Kohler A."/>
            <person name="Kuees U."/>
            <person name="Kumar T.K.A."/>
            <person name="Kuo A."/>
            <person name="LaButti K."/>
            <person name="Larrondo L.F."/>
            <person name="Lindquist E."/>
            <person name="Ling A."/>
            <person name="Lombard V."/>
            <person name="Lucas S."/>
            <person name="Lundell T."/>
            <person name="Martin R."/>
            <person name="McLaughlin D.J."/>
            <person name="Morgenstern I."/>
            <person name="Morin E."/>
            <person name="Murat C."/>
            <person name="Nagy L.G."/>
            <person name="Nolan M."/>
            <person name="Ohm R.A."/>
            <person name="Patyshakuliyeva A."/>
            <person name="Rokas A."/>
            <person name="Ruiz-Duenas F.J."/>
            <person name="Sabat G."/>
            <person name="Salamov A."/>
            <person name="Samejima M."/>
            <person name="Schmutz J."/>
            <person name="Slot J.C."/>
            <person name="St John F."/>
            <person name="Stenlid J."/>
            <person name="Sun H."/>
            <person name="Sun S."/>
            <person name="Syed K."/>
            <person name="Tsang A."/>
            <person name="Wiebenga A."/>
            <person name="Young D."/>
            <person name="Pisabarro A."/>
            <person name="Eastwood D.C."/>
            <person name="Martin F."/>
            <person name="Cullen D."/>
            <person name="Grigoriev I.V."/>
            <person name="Hibbett D.S."/>
        </authorList>
    </citation>
    <scope>NUCLEOTIDE SEQUENCE [LARGE SCALE GENOMIC DNA]</scope>
    <source>
        <strain evidence="4">RWD-64-598 SS2</strain>
    </source>
</reference>
<dbReference type="RefSeq" id="XP_007764181.1">
    <property type="nucleotide sequence ID" value="XM_007765991.1"/>
</dbReference>
<feature type="compositionally biased region" description="Basic and acidic residues" evidence="1">
    <location>
        <begin position="550"/>
        <end position="565"/>
    </location>
</feature>
<dbReference type="Pfam" id="PF20149">
    <property type="entry name" value="DUF6532"/>
    <property type="match status" value="1"/>
</dbReference>
<protein>
    <recommendedName>
        <fullName evidence="2">DUF6532 domain-containing protein</fullName>
    </recommendedName>
</protein>
<feature type="region of interest" description="Disordered" evidence="1">
    <location>
        <begin position="550"/>
        <end position="579"/>
    </location>
</feature>
<dbReference type="AlphaFoldDB" id="A0A5M3N215"/>
<organism evidence="3 4">
    <name type="scientific">Coniophora puteana (strain RWD-64-598)</name>
    <name type="common">Brown rot fungus</name>
    <dbReference type="NCBI Taxonomy" id="741705"/>
    <lineage>
        <taxon>Eukaryota</taxon>
        <taxon>Fungi</taxon>
        <taxon>Dikarya</taxon>
        <taxon>Basidiomycota</taxon>
        <taxon>Agaricomycotina</taxon>
        <taxon>Agaricomycetes</taxon>
        <taxon>Agaricomycetidae</taxon>
        <taxon>Boletales</taxon>
        <taxon>Coniophorineae</taxon>
        <taxon>Coniophoraceae</taxon>
        <taxon>Coniophora</taxon>
    </lineage>
</organism>
<dbReference type="OrthoDB" id="3267034at2759"/>
<feature type="region of interest" description="Disordered" evidence="1">
    <location>
        <begin position="60"/>
        <end position="85"/>
    </location>
</feature>
<dbReference type="EMBL" id="JH711574">
    <property type="protein sequence ID" value="EIW85317.1"/>
    <property type="molecule type" value="Genomic_DNA"/>
</dbReference>
<feature type="compositionally biased region" description="Basic and acidic residues" evidence="1">
    <location>
        <begin position="63"/>
        <end position="73"/>
    </location>
</feature>